<evidence type="ECO:0000259" key="5">
    <source>
        <dbReference type="Pfam" id="PF04198"/>
    </source>
</evidence>
<dbReference type="EMBL" id="AP027732">
    <property type="protein sequence ID" value="BDZ48488.1"/>
    <property type="molecule type" value="Genomic_DNA"/>
</dbReference>
<dbReference type="InterPro" id="IPR036388">
    <property type="entry name" value="WH-like_DNA-bd_sf"/>
</dbReference>
<evidence type="ECO:0000256" key="3">
    <source>
        <dbReference type="ARBA" id="ARBA00023125"/>
    </source>
</evidence>
<evidence type="ECO:0000256" key="4">
    <source>
        <dbReference type="ARBA" id="ARBA00023163"/>
    </source>
</evidence>
<protein>
    <submittedName>
        <fullName evidence="6">DeoR family transcriptional regulator</fullName>
    </submittedName>
</protein>
<accession>A0ABM8GJB0</accession>
<dbReference type="Gene3D" id="3.40.50.1360">
    <property type="match status" value="1"/>
</dbReference>
<dbReference type="PANTHER" id="PTHR34294:SF1">
    <property type="entry name" value="TRANSCRIPTIONAL REGULATOR LSRR"/>
    <property type="match status" value="1"/>
</dbReference>
<dbReference type="InterPro" id="IPR007324">
    <property type="entry name" value="Sugar-bd_dom_put"/>
</dbReference>
<proteinExistence type="inferred from homology"/>
<dbReference type="InterPro" id="IPR037171">
    <property type="entry name" value="NagB/RpiA_transferase-like"/>
</dbReference>
<gene>
    <name evidence="6" type="ORF">GCM10025867_07290</name>
</gene>
<name>A0ABM8GJB0_9MICO</name>
<organism evidence="6 7">
    <name type="scientific">Frondihabitans sucicola</name>
    <dbReference type="NCBI Taxonomy" id="1268041"/>
    <lineage>
        <taxon>Bacteria</taxon>
        <taxon>Bacillati</taxon>
        <taxon>Actinomycetota</taxon>
        <taxon>Actinomycetes</taxon>
        <taxon>Micrococcales</taxon>
        <taxon>Microbacteriaceae</taxon>
        <taxon>Frondihabitans</taxon>
    </lineage>
</organism>
<feature type="domain" description="Sugar-binding" evidence="5">
    <location>
        <begin position="71"/>
        <end position="260"/>
    </location>
</feature>
<dbReference type="Proteomes" id="UP001321486">
    <property type="component" value="Chromosome"/>
</dbReference>
<dbReference type="Pfam" id="PF04198">
    <property type="entry name" value="Sugar-bind"/>
    <property type="match status" value="1"/>
</dbReference>
<evidence type="ECO:0000313" key="6">
    <source>
        <dbReference type="EMBL" id="BDZ48488.1"/>
    </source>
</evidence>
<keyword evidence="7" id="KW-1185">Reference proteome</keyword>
<evidence type="ECO:0000313" key="7">
    <source>
        <dbReference type="Proteomes" id="UP001321486"/>
    </source>
</evidence>
<dbReference type="Gene3D" id="1.10.10.10">
    <property type="entry name" value="Winged helix-like DNA-binding domain superfamily/Winged helix DNA-binding domain"/>
    <property type="match status" value="1"/>
</dbReference>
<sequence length="264" mass="28151">MPERTTPRLARDQWILLADLARGYYVDDRSKVELADRFGLSRFQVAKLLRTARDEGVVSIDIRDPRSWSPHLHEGLAEALGIDRVQVVDIEDVSDEQATARVGSAVMQALKETVRAGDTVGISWSRTLDAAARSLPELPPCVIVQLAGALQLPGAGTLPQVIQNLGSAPGITTLPIHAPLLVDRASTASDLRGQPEIKEALDRADSLDVAVVAIGGWLPGESSIWEKTGDGEREQARASGAVGEISGRLFDSAGRPVVTPSTSA</sequence>
<keyword evidence="3" id="KW-0238">DNA-binding</keyword>
<comment type="similarity">
    <text evidence="1">Belongs to the SorC transcriptional regulatory family.</text>
</comment>
<dbReference type="PANTHER" id="PTHR34294">
    <property type="entry name" value="TRANSCRIPTIONAL REGULATOR-RELATED"/>
    <property type="match status" value="1"/>
</dbReference>
<keyword evidence="4" id="KW-0804">Transcription</keyword>
<evidence type="ECO:0000256" key="2">
    <source>
        <dbReference type="ARBA" id="ARBA00023015"/>
    </source>
</evidence>
<keyword evidence="2" id="KW-0805">Transcription regulation</keyword>
<reference evidence="7" key="1">
    <citation type="journal article" date="2019" name="Int. J. Syst. Evol. Microbiol.">
        <title>The Global Catalogue of Microorganisms (GCM) 10K type strain sequencing project: providing services to taxonomists for standard genome sequencing and annotation.</title>
        <authorList>
            <consortium name="The Broad Institute Genomics Platform"/>
            <consortium name="The Broad Institute Genome Sequencing Center for Infectious Disease"/>
            <person name="Wu L."/>
            <person name="Ma J."/>
        </authorList>
    </citation>
    <scope>NUCLEOTIDE SEQUENCE [LARGE SCALE GENOMIC DNA]</scope>
    <source>
        <strain evidence="7">NBRC 108728</strain>
    </source>
</reference>
<dbReference type="SUPFAM" id="SSF100950">
    <property type="entry name" value="NagB/RpiA/CoA transferase-like"/>
    <property type="match status" value="1"/>
</dbReference>
<evidence type="ECO:0000256" key="1">
    <source>
        <dbReference type="ARBA" id="ARBA00010466"/>
    </source>
</evidence>
<dbReference type="InterPro" id="IPR051054">
    <property type="entry name" value="SorC_transcr_regulators"/>
</dbReference>